<organism evidence="2 3">
    <name type="scientific">Didymella pomorum</name>
    <dbReference type="NCBI Taxonomy" id="749634"/>
    <lineage>
        <taxon>Eukaryota</taxon>
        <taxon>Fungi</taxon>
        <taxon>Dikarya</taxon>
        <taxon>Ascomycota</taxon>
        <taxon>Pezizomycotina</taxon>
        <taxon>Dothideomycetes</taxon>
        <taxon>Pleosporomycetidae</taxon>
        <taxon>Pleosporales</taxon>
        <taxon>Pleosporineae</taxon>
        <taxon>Didymellaceae</taxon>
        <taxon>Didymella</taxon>
    </lineage>
</organism>
<feature type="compositionally biased region" description="Basic and acidic residues" evidence="1">
    <location>
        <begin position="271"/>
        <end position="284"/>
    </location>
</feature>
<sequence length="419" mass="46219">MYCTHPTIGNTGRPEDCVVCIVNLHYEANGEHVRNFLGDYFTVIDFMREFTASPGGKICDREIKVIPAQTGFRVSAHGDKLWPPLKDKHSGASSAGGDAREEAPPAAGDVEVFPSLGMAATRRLTAPARARVSAYKQPAQQRALQNRLLFLNNVGTVPEVTGTSFRSCFGKYIVVDAKRPLDSRTKLPLPTASVMFVSTEDRDAALRGLKVDEQGSLPLFNEHVTIFSVFRKNLPLAPFSGLFLPTNDNPNDLHHLLCQLQMTDSGNQQHTQRDITSDRTVDDERQANNAEVVWGMSLAQMGQRHQGQQQTPAPMPSGVESSGQIFEGQPFNPSRFYSPLAPPASMAPRRPREYGWALPGGNENPVRQVIREDESQGGPQAVQQRQQELKTSAEATNAQRIFAEAVLAKEDKDEEDTRK</sequence>
<evidence type="ECO:0000313" key="2">
    <source>
        <dbReference type="EMBL" id="KAJ4403134.1"/>
    </source>
</evidence>
<feature type="region of interest" description="Disordered" evidence="1">
    <location>
        <begin position="264"/>
        <end position="284"/>
    </location>
</feature>
<name>A0A9W8ZEL3_9PLEO</name>
<protein>
    <recommendedName>
        <fullName evidence="4">RRM domain-containing protein</fullName>
    </recommendedName>
</protein>
<reference evidence="2" key="1">
    <citation type="submission" date="2022-10" db="EMBL/GenBank/DDBJ databases">
        <title>Tapping the CABI collections for fungal endophytes: first genome assemblies for Collariella, Neodidymelliopsis, Ascochyta clinopodiicola, Didymella pomorum, Didymosphaeria variabile, Neocosmospora piperis and Neocucurbitaria cava.</title>
        <authorList>
            <person name="Hill R."/>
        </authorList>
    </citation>
    <scope>NUCLEOTIDE SEQUENCE</scope>
    <source>
        <strain evidence="2">IMI 355091</strain>
    </source>
</reference>
<evidence type="ECO:0008006" key="4">
    <source>
        <dbReference type="Google" id="ProtNLM"/>
    </source>
</evidence>
<evidence type="ECO:0000313" key="3">
    <source>
        <dbReference type="Proteomes" id="UP001140510"/>
    </source>
</evidence>
<dbReference type="Proteomes" id="UP001140510">
    <property type="component" value="Unassembled WGS sequence"/>
</dbReference>
<comment type="caution">
    <text evidence="2">The sequence shown here is derived from an EMBL/GenBank/DDBJ whole genome shotgun (WGS) entry which is preliminary data.</text>
</comment>
<dbReference type="SUPFAM" id="SSF54928">
    <property type="entry name" value="RNA-binding domain, RBD"/>
    <property type="match status" value="1"/>
</dbReference>
<gene>
    <name evidence="2" type="ORF">N0V91_006710</name>
</gene>
<accession>A0A9W8ZEL3</accession>
<feature type="compositionally biased region" description="Low complexity" evidence="1">
    <location>
        <begin position="376"/>
        <end position="386"/>
    </location>
</feature>
<dbReference type="GO" id="GO:0003676">
    <property type="term" value="F:nucleic acid binding"/>
    <property type="evidence" value="ECO:0007669"/>
    <property type="project" value="InterPro"/>
</dbReference>
<feature type="compositionally biased region" description="Basic and acidic residues" evidence="1">
    <location>
        <begin position="81"/>
        <end position="90"/>
    </location>
</feature>
<feature type="region of interest" description="Disordered" evidence="1">
    <location>
        <begin position="81"/>
        <end position="106"/>
    </location>
</feature>
<dbReference type="InterPro" id="IPR035979">
    <property type="entry name" value="RBD_domain_sf"/>
</dbReference>
<proteinExistence type="predicted"/>
<dbReference type="EMBL" id="JAPEVA010000054">
    <property type="protein sequence ID" value="KAJ4403134.1"/>
    <property type="molecule type" value="Genomic_DNA"/>
</dbReference>
<feature type="region of interest" description="Disordered" evidence="1">
    <location>
        <begin position="300"/>
        <end position="396"/>
    </location>
</feature>
<feature type="compositionally biased region" description="Low complexity" evidence="1">
    <location>
        <begin position="300"/>
        <end position="310"/>
    </location>
</feature>
<keyword evidence="3" id="KW-1185">Reference proteome</keyword>
<dbReference type="AlphaFoldDB" id="A0A9W8ZEL3"/>
<evidence type="ECO:0000256" key="1">
    <source>
        <dbReference type="SAM" id="MobiDB-lite"/>
    </source>
</evidence>
<dbReference type="OrthoDB" id="5382468at2759"/>